<dbReference type="GO" id="GO:0005524">
    <property type="term" value="F:ATP binding"/>
    <property type="evidence" value="ECO:0007669"/>
    <property type="project" value="UniProtKB-UniRule"/>
</dbReference>
<dbReference type="HAMAP" id="MF_01987">
    <property type="entry name" value="Ribokinase"/>
    <property type="match status" value="1"/>
</dbReference>
<comment type="subunit">
    <text evidence="9">Homodimer.</text>
</comment>
<dbReference type="Proteomes" id="UP000823858">
    <property type="component" value="Unassembled WGS sequence"/>
</dbReference>
<protein>
    <recommendedName>
        <fullName evidence="9">Ribokinase</fullName>
        <shortName evidence="9">RK</shortName>
        <ecNumber evidence="9">2.7.1.15</ecNumber>
    </recommendedName>
</protein>
<keyword evidence="3 9" id="KW-0547">Nucleotide-binding</keyword>
<dbReference type="PANTHER" id="PTHR10584:SF166">
    <property type="entry name" value="RIBOKINASE"/>
    <property type="match status" value="1"/>
</dbReference>
<gene>
    <name evidence="9" type="primary">rbsK</name>
    <name evidence="11" type="ORF">H9751_10075</name>
</gene>
<dbReference type="Pfam" id="PF00294">
    <property type="entry name" value="PfkB"/>
    <property type="match status" value="1"/>
</dbReference>
<dbReference type="GO" id="GO:0019303">
    <property type="term" value="P:D-ribose catabolic process"/>
    <property type="evidence" value="ECO:0007669"/>
    <property type="project" value="UniProtKB-UniRule"/>
</dbReference>
<keyword evidence="6 9" id="KW-0460">Magnesium</keyword>
<evidence type="ECO:0000313" key="11">
    <source>
        <dbReference type="EMBL" id="HJC85869.1"/>
    </source>
</evidence>
<dbReference type="GO" id="GO:0004747">
    <property type="term" value="F:ribokinase activity"/>
    <property type="evidence" value="ECO:0007669"/>
    <property type="project" value="UniProtKB-UniRule"/>
</dbReference>
<dbReference type="InterPro" id="IPR029056">
    <property type="entry name" value="Ribokinase-like"/>
</dbReference>
<keyword evidence="4 9" id="KW-0418">Kinase</keyword>
<keyword evidence="2 9" id="KW-0479">Metal-binding</keyword>
<feature type="active site" description="Proton acceptor" evidence="9">
    <location>
        <position position="286"/>
    </location>
</feature>
<feature type="binding site" evidence="9">
    <location>
        <position position="321"/>
    </location>
    <ligand>
        <name>K(+)</name>
        <dbReference type="ChEBI" id="CHEBI:29103"/>
    </ligand>
</feature>
<feature type="binding site" evidence="9">
    <location>
        <begin position="15"/>
        <end position="17"/>
    </location>
    <ligand>
        <name>substrate</name>
    </ligand>
</feature>
<evidence type="ECO:0000256" key="2">
    <source>
        <dbReference type="ARBA" id="ARBA00022723"/>
    </source>
</evidence>
<dbReference type="GO" id="GO:0005737">
    <property type="term" value="C:cytoplasm"/>
    <property type="evidence" value="ECO:0007669"/>
    <property type="project" value="UniProtKB-SubCell"/>
</dbReference>
<comment type="function">
    <text evidence="9">Catalyzes the phosphorylation of ribose at O-5 in a reaction requiring ATP and magnesium. The resulting D-ribose-5-phosphate can then be used either for sythesis of nucleotides, histidine, and tryptophan, or as a component of the pentose phosphate pathway.</text>
</comment>
<organism evidence="11 12">
    <name type="scientific">Candidatus Corynebacterium faecigallinarum</name>
    <dbReference type="NCBI Taxonomy" id="2838528"/>
    <lineage>
        <taxon>Bacteria</taxon>
        <taxon>Bacillati</taxon>
        <taxon>Actinomycetota</taxon>
        <taxon>Actinomycetes</taxon>
        <taxon>Mycobacteriales</taxon>
        <taxon>Corynebacteriaceae</taxon>
        <taxon>Corynebacterium</taxon>
    </lineage>
</organism>
<reference evidence="11" key="1">
    <citation type="journal article" date="2021" name="PeerJ">
        <title>Extensive microbial diversity within the chicken gut microbiome revealed by metagenomics and culture.</title>
        <authorList>
            <person name="Gilroy R."/>
            <person name="Ravi A."/>
            <person name="Getino M."/>
            <person name="Pursley I."/>
            <person name="Horton D.L."/>
            <person name="Alikhan N.F."/>
            <person name="Baker D."/>
            <person name="Gharbi K."/>
            <person name="Hall N."/>
            <person name="Watson M."/>
            <person name="Adriaenssens E.M."/>
            <person name="Foster-Nyarko E."/>
            <person name="Jarju S."/>
            <person name="Secka A."/>
            <person name="Antonio M."/>
            <person name="Oren A."/>
            <person name="Chaudhuri R.R."/>
            <person name="La Ragione R."/>
            <person name="Hildebrand F."/>
            <person name="Pallen M.J."/>
        </authorList>
    </citation>
    <scope>NUCLEOTIDE SEQUENCE</scope>
    <source>
        <strain evidence="11">ChiHjej13B12-4958</strain>
    </source>
</reference>
<evidence type="ECO:0000256" key="5">
    <source>
        <dbReference type="ARBA" id="ARBA00022840"/>
    </source>
</evidence>
<dbReference type="InterPro" id="IPR002139">
    <property type="entry name" value="Ribo/fructo_kinase"/>
</dbReference>
<comment type="pathway">
    <text evidence="9">Carbohydrate metabolism; D-ribose degradation; D-ribose 5-phosphate from beta-D-ribopyranose: step 2/2.</text>
</comment>
<feature type="binding site" evidence="9">
    <location>
        <position position="203"/>
    </location>
    <ligand>
        <name>ATP</name>
        <dbReference type="ChEBI" id="CHEBI:30616"/>
    </ligand>
</feature>
<comment type="activity regulation">
    <text evidence="9">Activated by a monovalent cation that binds near, but not in, the active site. The most likely occupant of the site in vivo is potassium. Ion binding induces a conformational change that may alter substrate affinity.</text>
</comment>
<comment type="similarity">
    <text evidence="9">Belongs to the carbohydrate kinase PfkB family. Ribokinase subfamily.</text>
</comment>
<comment type="caution">
    <text evidence="9">Lacks conserved residue(s) required for the propagation of feature annotation.</text>
</comment>
<feature type="binding site" evidence="9">
    <location>
        <begin position="241"/>
        <end position="246"/>
    </location>
    <ligand>
        <name>ATP</name>
        <dbReference type="ChEBI" id="CHEBI:30616"/>
    </ligand>
</feature>
<feature type="binding site" evidence="9">
    <location>
        <begin position="285"/>
        <end position="286"/>
    </location>
    <ligand>
        <name>ATP</name>
        <dbReference type="ChEBI" id="CHEBI:30616"/>
    </ligand>
</feature>
<evidence type="ECO:0000256" key="9">
    <source>
        <dbReference type="HAMAP-Rule" id="MF_01987"/>
    </source>
</evidence>
<feature type="binding site" evidence="9">
    <location>
        <position position="316"/>
    </location>
    <ligand>
        <name>K(+)</name>
        <dbReference type="ChEBI" id="CHEBI:29103"/>
    </ligand>
</feature>
<dbReference type="AlphaFoldDB" id="A0A9D2QE43"/>
<evidence type="ECO:0000256" key="7">
    <source>
        <dbReference type="ARBA" id="ARBA00022958"/>
    </source>
</evidence>
<dbReference type="PRINTS" id="PR00990">
    <property type="entry name" value="RIBOKINASE"/>
</dbReference>
<feature type="binding site" evidence="9">
    <location>
        <begin position="43"/>
        <end position="47"/>
    </location>
    <ligand>
        <name>substrate</name>
    </ligand>
</feature>
<keyword evidence="8 9" id="KW-0119">Carbohydrate metabolism</keyword>
<evidence type="ECO:0000259" key="10">
    <source>
        <dbReference type="Pfam" id="PF00294"/>
    </source>
</evidence>
<dbReference type="Gene3D" id="3.40.1190.20">
    <property type="match status" value="1"/>
</dbReference>
<proteinExistence type="inferred from homology"/>
<comment type="caution">
    <text evidence="11">The sequence shown here is derived from an EMBL/GenBank/DDBJ whole genome shotgun (WGS) entry which is preliminary data.</text>
</comment>
<reference evidence="11" key="2">
    <citation type="submission" date="2021-04" db="EMBL/GenBank/DDBJ databases">
        <authorList>
            <person name="Gilroy R."/>
        </authorList>
    </citation>
    <scope>NUCLEOTIDE SEQUENCE</scope>
    <source>
        <strain evidence="11">ChiHjej13B12-4958</strain>
    </source>
</reference>
<evidence type="ECO:0000256" key="8">
    <source>
        <dbReference type="ARBA" id="ARBA00023277"/>
    </source>
</evidence>
<dbReference type="EC" id="2.7.1.15" evidence="9"/>
<keyword evidence="7 9" id="KW-0630">Potassium</keyword>
<feature type="domain" description="Carbohydrate kinase PfkB" evidence="10">
    <location>
        <begin position="8"/>
        <end position="325"/>
    </location>
</feature>
<evidence type="ECO:0000256" key="6">
    <source>
        <dbReference type="ARBA" id="ARBA00022842"/>
    </source>
</evidence>
<keyword evidence="1 9" id="KW-0808">Transferase</keyword>
<dbReference type="GO" id="GO:0046872">
    <property type="term" value="F:metal ion binding"/>
    <property type="evidence" value="ECO:0007669"/>
    <property type="project" value="UniProtKB-KW"/>
</dbReference>
<name>A0A9D2QE43_9CORY</name>
<feature type="binding site" evidence="9">
    <location>
        <position position="159"/>
    </location>
    <ligand>
        <name>substrate</name>
    </ligand>
</feature>
<evidence type="ECO:0000313" key="12">
    <source>
        <dbReference type="Proteomes" id="UP000823858"/>
    </source>
</evidence>
<feature type="binding site" evidence="9">
    <location>
        <position position="325"/>
    </location>
    <ligand>
        <name>K(+)</name>
        <dbReference type="ChEBI" id="CHEBI:29103"/>
    </ligand>
</feature>
<accession>A0A9D2QE43</accession>
<comment type="catalytic activity">
    <reaction evidence="9">
        <text>D-ribose + ATP = D-ribose 5-phosphate + ADP + H(+)</text>
        <dbReference type="Rhea" id="RHEA:13697"/>
        <dbReference type="ChEBI" id="CHEBI:15378"/>
        <dbReference type="ChEBI" id="CHEBI:30616"/>
        <dbReference type="ChEBI" id="CHEBI:47013"/>
        <dbReference type="ChEBI" id="CHEBI:78346"/>
        <dbReference type="ChEBI" id="CHEBI:456216"/>
        <dbReference type="EC" id="2.7.1.15"/>
    </reaction>
</comment>
<feature type="binding site" evidence="9">
    <location>
        <position position="280"/>
    </location>
    <ligand>
        <name>K(+)</name>
        <dbReference type="ChEBI" id="CHEBI:29103"/>
    </ligand>
</feature>
<evidence type="ECO:0000256" key="3">
    <source>
        <dbReference type="ARBA" id="ARBA00022741"/>
    </source>
</evidence>
<dbReference type="InterPro" id="IPR011611">
    <property type="entry name" value="PfkB_dom"/>
</dbReference>
<dbReference type="InterPro" id="IPR011877">
    <property type="entry name" value="Ribokinase"/>
</dbReference>
<dbReference type="PANTHER" id="PTHR10584">
    <property type="entry name" value="SUGAR KINASE"/>
    <property type="match status" value="1"/>
</dbReference>
<keyword evidence="5 9" id="KW-0067">ATP-binding</keyword>
<keyword evidence="9" id="KW-0963">Cytoplasm</keyword>
<dbReference type="EMBL" id="DWVP01000023">
    <property type="protein sequence ID" value="HJC85869.1"/>
    <property type="molecule type" value="Genomic_DNA"/>
</dbReference>
<dbReference type="SUPFAM" id="SSF53613">
    <property type="entry name" value="Ribokinase-like"/>
    <property type="match status" value="1"/>
</dbReference>
<comment type="cofactor">
    <cofactor evidence="9">
        <name>Mg(2+)</name>
        <dbReference type="ChEBI" id="CHEBI:18420"/>
    </cofactor>
    <text evidence="9">Requires a divalent cation, most likely magnesium in vivo, as an electrophilic catalyst to aid phosphoryl group transfer. It is the chelate of the metal and the nucleotide that is the actual substrate.</text>
</comment>
<evidence type="ECO:0000256" key="4">
    <source>
        <dbReference type="ARBA" id="ARBA00022777"/>
    </source>
</evidence>
<comment type="subcellular location">
    <subcellularLocation>
        <location evidence="9">Cytoplasm</location>
    </subcellularLocation>
</comment>
<feature type="binding site" evidence="9">
    <location>
        <position position="282"/>
    </location>
    <ligand>
        <name>K(+)</name>
        <dbReference type="ChEBI" id="CHEBI:29103"/>
    </ligand>
</feature>
<sequence length="340" mass="33681">MSEPTYPVVVCGTVNIDTFVGVDQFPTSGETIIAVPNGTALGGKGANQAVAAARYAAREGDVLFHATVGTDGDGNSARDELAGYGVDVTAVGRTDEAPTGQAFIMNDPAGENIIVVTSGANALTNPATLGGATSGADSDPDSGGGAAVDSAAVLLAQGELTPEHSAALPALAERLGARFVLNLAPVTTRDRDLLASADPLIVNETEAADVLGMPRDTLLDELLDAFAAAVERGLAVSAVVTLGAQGALLVAGGERTMLDAIPVGATDAADSGTDSAQVVDTTGAGDAFCGTLAAALAEGDTLAEAARLASAAGSLAVRSRGAAASYAGREDIRRCTELDS</sequence>
<feature type="binding site" evidence="9">
    <location>
        <position position="286"/>
    </location>
    <ligand>
        <name>substrate</name>
    </ligand>
</feature>
<evidence type="ECO:0000256" key="1">
    <source>
        <dbReference type="ARBA" id="ARBA00022679"/>
    </source>
</evidence>
<feature type="binding site" evidence="9">
    <location>
        <position position="319"/>
    </location>
    <ligand>
        <name>K(+)</name>
        <dbReference type="ChEBI" id="CHEBI:29103"/>
    </ligand>
</feature>